<reference evidence="2" key="1">
    <citation type="submission" date="2016-10" db="EMBL/GenBank/DDBJ databases">
        <authorList>
            <person name="Varghese N."/>
            <person name="Submissions S."/>
        </authorList>
    </citation>
    <scope>NUCLEOTIDE SEQUENCE [LARGE SCALE GENOMIC DNA]</scope>
    <source>
        <strain evidence="2">DSM 46732</strain>
    </source>
</reference>
<dbReference type="AlphaFoldDB" id="A0A1H0X080"/>
<accession>A0A1H0X080</accession>
<organism evidence="1 2">
    <name type="scientific">Actinopolyspora xinjiangensis</name>
    <dbReference type="NCBI Taxonomy" id="405564"/>
    <lineage>
        <taxon>Bacteria</taxon>
        <taxon>Bacillati</taxon>
        <taxon>Actinomycetota</taxon>
        <taxon>Actinomycetes</taxon>
        <taxon>Actinopolysporales</taxon>
        <taxon>Actinopolysporaceae</taxon>
        <taxon>Actinopolyspora</taxon>
    </lineage>
</organism>
<proteinExistence type="predicted"/>
<evidence type="ECO:0000313" key="1">
    <source>
        <dbReference type="EMBL" id="SDP96302.1"/>
    </source>
</evidence>
<protein>
    <submittedName>
        <fullName evidence="1">Uncharacterized protein</fullName>
    </submittedName>
</protein>
<dbReference type="EMBL" id="FNJR01000020">
    <property type="protein sequence ID" value="SDP96302.1"/>
    <property type="molecule type" value="Genomic_DNA"/>
</dbReference>
<keyword evidence="2" id="KW-1185">Reference proteome</keyword>
<evidence type="ECO:0000313" key="2">
    <source>
        <dbReference type="Proteomes" id="UP000199497"/>
    </source>
</evidence>
<dbReference type="Proteomes" id="UP000199497">
    <property type="component" value="Unassembled WGS sequence"/>
</dbReference>
<name>A0A1H0X080_9ACTN</name>
<sequence>MAACFSLFLRVGLFRRAGLSSQGRDPQFFSEHVGTNVGVGSEKNCGYLDATFPRATTIRPRRIEERRAAFPPQHPAVLRELDVGRSPTLTGLGQERAPCGTNNPLNGEAALSTGSRWDGITHRPARTRWTAERYTGSCVLVERLLVSLYGTGRDVDAVLAEPSFAVASLPGLPRRRGRVRLRSGTPSMSTCPRVGLPSQKMASRRSGDLACGAG</sequence>
<dbReference type="STRING" id="405564.SAMN04487905_1203"/>
<gene>
    <name evidence="1" type="ORF">SAMN04487905_1203</name>
</gene>